<gene>
    <name evidence="2" type="ORF">J2T19_003011</name>
</gene>
<protein>
    <recommendedName>
        <fullName evidence="4">Pre-toxin TG domain-containing protein</fullName>
    </recommendedName>
</protein>
<feature type="compositionally biased region" description="Polar residues" evidence="1">
    <location>
        <begin position="97"/>
        <end position="107"/>
    </location>
</feature>
<reference evidence="2 3" key="1">
    <citation type="submission" date="2023-07" db="EMBL/GenBank/DDBJ databases">
        <title>Sorghum-associated microbial communities from plants grown in Nebraska, USA.</title>
        <authorList>
            <person name="Schachtman D."/>
        </authorList>
    </citation>
    <scope>NUCLEOTIDE SEQUENCE [LARGE SCALE GENOMIC DNA]</scope>
    <source>
        <strain evidence="2 3">DS1314</strain>
    </source>
</reference>
<evidence type="ECO:0000313" key="2">
    <source>
        <dbReference type="EMBL" id="MDQ0171549.1"/>
    </source>
</evidence>
<dbReference type="Proteomes" id="UP001233836">
    <property type="component" value="Unassembled WGS sequence"/>
</dbReference>
<keyword evidence="3" id="KW-1185">Reference proteome</keyword>
<evidence type="ECO:0000313" key="3">
    <source>
        <dbReference type="Proteomes" id="UP001233836"/>
    </source>
</evidence>
<evidence type="ECO:0008006" key="4">
    <source>
        <dbReference type="Google" id="ProtNLM"/>
    </source>
</evidence>
<name>A0ABT9WE48_9BACL</name>
<sequence>MLDDLGVALMFVNLAILAKHGLNKAADKLINSKNMSALDSNWTAWKQQAKTNLNKTAGNITDYASDALNRAKNRLPGSKLAMDGSPHVSFSKPTKPLPQNSRQQNFWKETEAGKGDLARKLDGGTGYDKYDYKKVEEVENRIRHESKEHGQFFDKDGNLIGDTVIGNEKAIDISAYKDRGKDAVFTHNHPTNGPFSLEDMMVVVDFDMLEIRAITPNGKTFSMARGIDGWKVDGQSVPMVYRLVQEELRANVNFNKLYKEGRMDEAWDMFYTKVAERIGGEYKRK</sequence>
<accession>A0ABT9WE48</accession>
<dbReference type="EMBL" id="JAUSTI010000007">
    <property type="protein sequence ID" value="MDQ0171549.1"/>
    <property type="molecule type" value="Genomic_DNA"/>
</dbReference>
<organism evidence="2 3">
    <name type="scientific">Paenibacillus tundrae</name>
    <dbReference type="NCBI Taxonomy" id="528187"/>
    <lineage>
        <taxon>Bacteria</taxon>
        <taxon>Bacillati</taxon>
        <taxon>Bacillota</taxon>
        <taxon>Bacilli</taxon>
        <taxon>Bacillales</taxon>
        <taxon>Paenibacillaceae</taxon>
        <taxon>Paenibacillus</taxon>
    </lineage>
</organism>
<evidence type="ECO:0000256" key="1">
    <source>
        <dbReference type="SAM" id="MobiDB-lite"/>
    </source>
</evidence>
<proteinExistence type="predicted"/>
<comment type="caution">
    <text evidence="2">The sequence shown here is derived from an EMBL/GenBank/DDBJ whole genome shotgun (WGS) entry which is preliminary data.</text>
</comment>
<feature type="region of interest" description="Disordered" evidence="1">
    <location>
        <begin position="78"/>
        <end position="112"/>
    </location>
</feature>